<sequence length="134" mass="16046">MAVKLFYGKDIEYQKNIPAVKKVIDAFEYYVETGDPGKMFGKDVLTMSPKLAWEEKVKHVHLLDEKRFRVEKLHLRIQDKRTSDAFLLYCPGYLNPDYYMLLTIIWNNGHEFLRTEEKTLKSYAEEALEFRMKW</sequence>
<proteinExistence type="predicted"/>
<evidence type="ECO:0000313" key="1">
    <source>
        <dbReference type="EMBL" id="ABC28032.1"/>
    </source>
</evidence>
<dbReference type="OrthoDB" id="6195342at2"/>
<dbReference type="EMBL" id="CP000155">
    <property type="protein sequence ID" value="ABC28032.1"/>
    <property type="molecule type" value="Genomic_DNA"/>
</dbReference>
<dbReference type="KEGG" id="hch:HCH_01155"/>
<organism evidence="1 2">
    <name type="scientific">Hahella chejuensis (strain KCTC 2396)</name>
    <dbReference type="NCBI Taxonomy" id="349521"/>
    <lineage>
        <taxon>Bacteria</taxon>
        <taxon>Pseudomonadati</taxon>
        <taxon>Pseudomonadota</taxon>
        <taxon>Gammaproteobacteria</taxon>
        <taxon>Oceanospirillales</taxon>
        <taxon>Hahellaceae</taxon>
        <taxon>Hahella</taxon>
    </lineage>
</organism>
<dbReference type="AlphaFoldDB" id="Q2SMU2"/>
<dbReference type="HOGENOM" id="CLU_148663_2_0_6"/>
<accession>Q2SMU2</accession>
<reference evidence="1 2" key="1">
    <citation type="journal article" date="2005" name="Nucleic Acids Res.">
        <title>Genomic blueprint of Hahella chejuensis, a marine microbe producing an algicidal agent.</title>
        <authorList>
            <person name="Jeong H."/>
            <person name="Yim J.H."/>
            <person name="Lee C."/>
            <person name="Choi S.-H."/>
            <person name="Park Y.K."/>
            <person name="Yoon S.H."/>
            <person name="Hur C.-G."/>
            <person name="Kang H.-Y."/>
            <person name="Kim D."/>
            <person name="Lee H.H."/>
            <person name="Park K.H."/>
            <person name="Park S.-H."/>
            <person name="Park H.-S."/>
            <person name="Lee H.K."/>
            <person name="Oh T.K."/>
            <person name="Kim J.F."/>
        </authorList>
    </citation>
    <scope>NUCLEOTIDE SEQUENCE [LARGE SCALE GENOMIC DNA]</scope>
    <source>
        <strain evidence="1 2">KCTC 2396</strain>
    </source>
</reference>
<dbReference type="Pfam" id="PF13957">
    <property type="entry name" value="YafO_toxin"/>
    <property type="match status" value="1"/>
</dbReference>
<protein>
    <submittedName>
        <fullName evidence="1">Uncharacterized protein</fullName>
    </submittedName>
</protein>
<name>Q2SMU2_HAHCH</name>
<dbReference type="STRING" id="349521.HCH_01155"/>
<keyword evidence="2" id="KW-1185">Reference proteome</keyword>
<dbReference type="InterPro" id="IPR020353">
    <property type="entry name" value="Toxin_YafO"/>
</dbReference>
<gene>
    <name evidence="1" type="ordered locus">HCH_01155</name>
</gene>
<dbReference type="RefSeq" id="WP_011395107.1">
    <property type="nucleotide sequence ID" value="NC_007645.1"/>
</dbReference>
<evidence type="ECO:0000313" key="2">
    <source>
        <dbReference type="Proteomes" id="UP000000238"/>
    </source>
</evidence>
<dbReference type="Proteomes" id="UP000000238">
    <property type="component" value="Chromosome"/>
</dbReference>